<feature type="transmembrane region" description="Helical" evidence="2">
    <location>
        <begin position="41"/>
        <end position="58"/>
    </location>
</feature>
<keyword evidence="2" id="KW-1133">Transmembrane helix</keyword>
<feature type="transmembrane region" description="Helical" evidence="2">
    <location>
        <begin position="18"/>
        <end position="35"/>
    </location>
</feature>
<feature type="compositionally biased region" description="Low complexity" evidence="1">
    <location>
        <begin position="179"/>
        <end position="212"/>
    </location>
</feature>
<keyword evidence="4" id="KW-1185">Reference proteome</keyword>
<evidence type="ECO:0000313" key="4">
    <source>
        <dbReference type="Proteomes" id="UP000578112"/>
    </source>
</evidence>
<protein>
    <submittedName>
        <fullName evidence="3">Uncharacterized protein</fullName>
    </submittedName>
</protein>
<feature type="transmembrane region" description="Helical" evidence="2">
    <location>
        <begin position="112"/>
        <end position="130"/>
    </location>
</feature>
<keyword evidence="2" id="KW-0472">Membrane</keyword>
<dbReference type="RefSeq" id="WP_184990920.1">
    <property type="nucleotide sequence ID" value="NZ_BOMK01000093.1"/>
</dbReference>
<dbReference type="EMBL" id="JACHNH010000001">
    <property type="protein sequence ID" value="MBB4760861.1"/>
    <property type="molecule type" value="Genomic_DNA"/>
</dbReference>
<dbReference type="AlphaFoldDB" id="A0A7W7HU72"/>
<proteinExistence type="predicted"/>
<dbReference type="Proteomes" id="UP000578112">
    <property type="component" value="Unassembled WGS sequence"/>
</dbReference>
<sequence>MSEHATDRFWSGIEVSKVIAGTLAAVTAAVVGSFLGVAGTLAGAAVASVVGSLGTEIYHRSLNRGAKRIGAIAPTFVKVPSAVGTPPVAAATKQENPSRTVPPRRNIRWRHVAVASAALFVLAIGALTMFELMTGRSMASTVGTTSSSTTSVGSLFGGGSGKPAVTPTPENSEAPAVDETPTGPAGEAPATEPAPAATTEPTAEPTTGPTAEVPQQTPPADTQEQQPMNQDGQVPDGTDPAE</sequence>
<evidence type="ECO:0000256" key="2">
    <source>
        <dbReference type="SAM" id="Phobius"/>
    </source>
</evidence>
<name>A0A7W7HU72_9ACTN</name>
<accession>A0A7W7HU72</accession>
<evidence type="ECO:0000256" key="1">
    <source>
        <dbReference type="SAM" id="MobiDB-lite"/>
    </source>
</evidence>
<organism evidence="3 4">
    <name type="scientific">Actinoplanes digitatis</name>
    <dbReference type="NCBI Taxonomy" id="1868"/>
    <lineage>
        <taxon>Bacteria</taxon>
        <taxon>Bacillati</taxon>
        <taxon>Actinomycetota</taxon>
        <taxon>Actinomycetes</taxon>
        <taxon>Micromonosporales</taxon>
        <taxon>Micromonosporaceae</taxon>
        <taxon>Actinoplanes</taxon>
    </lineage>
</organism>
<evidence type="ECO:0000313" key="3">
    <source>
        <dbReference type="EMBL" id="MBB4760861.1"/>
    </source>
</evidence>
<feature type="compositionally biased region" description="Low complexity" evidence="1">
    <location>
        <begin position="140"/>
        <end position="154"/>
    </location>
</feature>
<keyword evidence="2" id="KW-0812">Transmembrane</keyword>
<feature type="compositionally biased region" description="Polar residues" evidence="1">
    <location>
        <begin position="213"/>
        <end position="232"/>
    </location>
</feature>
<reference evidence="3 4" key="1">
    <citation type="submission" date="2020-08" db="EMBL/GenBank/DDBJ databases">
        <title>Sequencing the genomes of 1000 actinobacteria strains.</title>
        <authorList>
            <person name="Klenk H.-P."/>
        </authorList>
    </citation>
    <scope>NUCLEOTIDE SEQUENCE [LARGE SCALE GENOMIC DNA]</scope>
    <source>
        <strain evidence="3 4">DSM 43149</strain>
    </source>
</reference>
<comment type="caution">
    <text evidence="3">The sequence shown here is derived from an EMBL/GenBank/DDBJ whole genome shotgun (WGS) entry which is preliminary data.</text>
</comment>
<feature type="region of interest" description="Disordered" evidence="1">
    <location>
        <begin position="140"/>
        <end position="242"/>
    </location>
</feature>
<gene>
    <name evidence="3" type="ORF">BJ971_001417</name>
</gene>